<dbReference type="SMART" id="SM00347">
    <property type="entry name" value="HTH_MARR"/>
    <property type="match status" value="1"/>
</dbReference>
<dbReference type="PANTHER" id="PTHR42756:SF1">
    <property type="entry name" value="TRANSCRIPTIONAL REPRESSOR OF EMRAB OPERON"/>
    <property type="match status" value="1"/>
</dbReference>
<evidence type="ECO:0000256" key="2">
    <source>
        <dbReference type="ARBA" id="ARBA00023125"/>
    </source>
</evidence>
<evidence type="ECO:0000256" key="1">
    <source>
        <dbReference type="ARBA" id="ARBA00023015"/>
    </source>
</evidence>
<name>A0A291IQZ4_9MOLU</name>
<dbReference type="InterPro" id="IPR000835">
    <property type="entry name" value="HTH_MarR-typ"/>
</dbReference>
<dbReference type="GO" id="GO:0003677">
    <property type="term" value="F:DNA binding"/>
    <property type="evidence" value="ECO:0007669"/>
    <property type="project" value="UniProtKB-KW"/>
</dbReference>
<dbReference type="InterPro" id="IPR036390">
    <property type="entry name" value="WH_DNA-bd_sf"/>
</dbReference>
<evidence type="ECO:0000313" key="5">
    <source>
        <dbReference type="Proteomes" id="UP000232227"/>
    </source>
</evidence>
<organism evidence="4 5">
    <name type="scientific">Mesoplasma lactucae ATCC 49193</name>
    <dbReference type="NCBI Taxonomy" id="81460"/>
    <lineage>
        <taxon>Bacteria</taxon>
        <taxon>Bacillati</taxon>
        <taxon>Mycoplasmatota</taxon>
        <taxon>Mollicutes</taxon>
        <taxon>Entomoplasmatales</taxon>
        <taxon>Entomoplasmataceae</taxon>
        <taxon>Mesoplasma</taxon>
    </lineage>
</organism>
<dbReference type="AlphaFoldDB" id="A0A291IQZ4"/>
<proteinExistence type="predicted"/>
<dbReference type="Proteomes" id="UP000232227">
    <property type="component" value="Chromosome"/>
</dbReference>
<evidence type="ECO:0000256" key="3">
    <source>
        <dbReference type="ARBA" id="ARBA00023163"/>
    </source>
</evidence>
<dbReference type="SUPFAM" id="SSF46785">
    <property type="entry name" value="Winged helix' DNA-binding domain"/>
    <property type="match status" value="1"/>
</dbReference>
<sequence>MEKKITKNDVILTVIQSRAVLTNLRDYLVEHAKTINVNIKPEQIFLLLALGYFDDLTQEKIASYYGYDRATTSRVLTRLSDVGAIEITIDQHDKRKKHLDLTKKGKAAYEELKNLLYKWYEGFDTNNELDESLKEGVKNLHDKLNIEGK</sequence>
<keyword evidence="3" id="KW-0804">Transcription</keyword>
<dbReference type="EMBL" id="CP023668">
    <property type="protein sequence ID" value="ATG97282.1"/>
    <property type="molecule type" value="Genomic_DNA"/>
</dbReference>
<reference evidence="4 5" key="1">
    <citation type="submission" date="2017-09" db="EMBL/GenBank/DDBJ databases">
        <title>SPAdes assembly of the Mesoplasma lactucae genome.</title>
        <authorList>
            <person name="Knight T.F."/>
            <person name="Rubinstein R."/>
            <person name="Citino T."/>
        </authorList>
    </citation>
    <scope>NUCLEOTIDE SEQUENCE [LARGE SCALE GENOMIC DNA]</scope>
    <source>
        <strain evidence="4 5">831-C4</strain>
    </source>
</reference>
<accession>A0A291IQZ4</accession>
<dbReference type="GO" id="GO:0003700">
    <property type="term" value="F:DNA-binding transcription factor activity"/>
    <property type="evidence" value="ECO:0007669"/>
    <property type="project" value="InterPro"/>
</dbReference>
<dbReference type="InterPro" id="IPR036388">
    <property type="entry name" value="WH-like_DNA-bd_sf"/>
</dbReference>
<keyword evidence="1" id="KW-0805">Transcription regulation</keyword>
<dbReference type="OrthoDB" id="8906692at2"/>
<dbReference type="PROSITE" id="PS50995">
    <property type="entry name" value="HTH_MARR_2"/>
    <property type="match status" value="1"/>
</dbReference>
<protein>
    <submittedName>
        <fullName evidence="4">Uncharacterized protein</fullName>
    </submittedName>
</protein>
<evidence type="ECO:0000313" key="4">
    <source>
        <dbReference type="EMBL" id="ATG97282.1"/>
    </source>
</evidence>
<keyword evidence="5" id="KW-1185">Reference proteome</keyword>
<dbReference type="Pfam" id="PF12802">
    <property type="entry name" value="MarR_2"/>
    <property type="match status" value="1"/>
</dbReference>
<gene>
    <name evidence="4" type="ORF">CP520_00720</name>
</gene>
<dbReference type="PANTHER" id="PTHR42756">
    <property type="entry name" value="TRANSCRIPTIONAL REGULATOR, MARR"/>
    <property type="match status" value="1"/>
</dbReference>
<keyword evidence="2" id="KW-0238">DNA-binding</keyword>
<dbReference type="PRINTS" id="PR00598">
    <property type="entry name" value="HTHMARR"/>
</dbReference>
<dbReference type="RefSeq" id="WP_096862570.1">
    <property type="nucleotide sequence ID" value="NZ_CP023668.1"/>
</dbReference>
<dbReference type="KEGG" id="mlac:CP520_00720"/>
<dbReference type="Gene3D" id="1.10.10.10">
    <property type="entry name" value="Winged helix-like DNA-binding domain superfamily/Winged helix DNA-binding domain"/>
    <property type="match status" value="1"/>
</dbReference>